<proteinExistence type="predicted"/>
<protein>
    <submittedName>
        <fullName evidence="2">Antibiotic biosynthesis monooxygenase</fullName>
    </submittedName>
</protein>
<accession>A0AAX3MYC7</accession>
<dbReference type="Proteomes" id="UP001220962">
    <property type="component" value="Chromosome"/>
</dbReference>
<feature type="domain" description="ABM" evidence="1">
    <location>
        <begin position="61"/>
        <end position="148"/>
    </location>
</feature>
<dbReference type="Pfam" id="PF03992">
    <property type="entry name" value="ABM"/>
    <property type="match status" value="1"/>
</dbReference>
<dbReference type="SUPFAM" id="SSF54909">
    <property type="entry name" value="Dimeric alpha+beta barrel"/>
    <property type="match status" value="1"/>
</dbReference>
<dbReference type="RefSeq" id="WP_274337686.1">
    <property type="nucleotide sequence ID" value="NZ_CP118101.1"/>
</dbReference>
<sequence>MYLYFLSSPISDALKEHPYFTLQNDEDTRYVIELDAMVDNDPAIPAYEAIDASGSLTGSKFIVMNNIPVTDDGREAFEARFMNRARKVEDEPGFAGIRVLRPLNSDTYVILTAWDSKASFEAWQQSQAFAHAHQLEQGHLPSDPECGMLSLPKAPYHSRLYPLPRVH</sequence>
<evidence type="ECO:0000313" key="3">
    <source>
        <dbReference type="EMBL" id="WDI02169.1"/>
    </source>
</evidence>
<dbReference type="InterPro" id="IPR011008">
    <property type="entry name" value="Dimeric_a/b-barrel"/>
</dbReference>
<evidence type="ECO:0000313" key="5">
    <source>
        <dbReference type="Proteomes" id="UP001221519"/>
    </source>
</evidence>
<dbReference type="PANTHER" id="PTHR34474:SF2">
    <property type="entry name" value="SIGNAL TRANSDUCTION PROTEIN TRAP"/>
    <property type="match status" value="1"/>
</dbReference>
<keyword evidence="2" id="KW-0560">Oxidoreductase</keyword>
<name>A0AAX3MYC7_9BACL</name>
<dbReference type="InterPro" id="IPR007138">
    <property type="entry name" value="ABM_dom"/>
</dbReference>
<reference evidence="2 5" key="1">
    <citation type="submission" date="2023-02" db="EMBL/GenBank/DDBJ databases">
        <title>Pathogen: clinical or host-associated sample.</title>
        <authorList>
            <person name="Hergert J."/>
            <person name="Casey R."/>
            <person name="Wagner J."/>
            <person name="Young E.L."/>
            <person name="Oakeson K.F."/>
        </authorList>
    </citation>
    <scope>NUCLEOTIDE SEQUENCE</scope>
    <source>
        <strain evidence="3 5">2022CK-00829</strain>
        <strain evidence="2">2022CK-00830</strain>
    </source>
</reference>
<evidence type="ECO:0000313" key="4">
    <source>
        <dbReference type="Proteomes" id="UP001220962"/>
    </source>
</evidence>
<dbReference type="AlphaFoldDB" id="A0AAX3MYC7"/>
<dbReference type="GO" id="GO:0004497">
    <property type="term" value="F:monooxygenase activity"/>
    <property type="evidence" value="ECO:0007669"/>
    <property type="project" value="UniProtKB-KW"/>
</dbReference>
<keyword evidence="2" id="KW-0503">Monooxygenase</keyword>
<dbReference type="Proteomes" id="UP001221519">
    <property type="component" value="Chromosome"/>
</dbReference>
<dbReference type="EMBL" id="CP118108">
    <property type="protein sequence ID" value="WDI02169.1"/>
    <property type="molecule type" value="Genomic_DNA"/>
</dbReference>
<organism evidence="2 4">
    <name type="scientific">Paenibacillus urinalis</name>
    <dbReference type="NCBI Taxonomy" id="521520"/>
    <lineage>
        <taxon>Bacteria</taxon>
        <taxon>Bacillati</taxon>
        <taxon>Bacillota</taxon>
        <taxon>Bacilli</taxon>
        <taxon>Bacillales</taxon>
        <taxon>Paenibacillaceae</taxon>
        <taxon>Paenibacillus</taxon>
    </lineage>
</organism>
<evidence type="ECO:0000259" key="1">
    <source>
        <dbReference type="PROSITE" id="PS51725"/>
    </source>
</evidence>
<dbReference type="PROSITE" id="PS51725">
    <property type="entry name" value="ABM"/>
    <property type="match status" value="1"/>
</dbReference>
<dbReference type="InterPro" id="IPR050404">
    <property type="entry name" value="Heme-degrading_MO"/>
</dbReference>
<dbReference type="PANTHER" id="PTHR34474">
    <property type="entry name" value="SIGNAL TRANSDUCTION PROTEIN TRAP"/>
    <property type="match status" value="1"/>
</dbReference>
<keyword evidence="5" id="KW-1185">Reference proteome</keyword>
<gene>
    <name evidence="2" type="ORF">PUW23_23740</name>
    <name evidence="3" type="ORF">PUW25_23735</name>
</gene>
<dbReference type="Gene3D" id="3.30.70.100">
    <property type="match status" value="1"/>
</dbReference>
<dbReference type="EMBL" id="CP118101">
    <property type="protein sequence ID" value="WDH82421.1"/>
    <property type="molecule type" value="Genomic_DNA"/>
</dbReference>
<evidence type="ECO:0000313" key="2">
    <source>
        <dbReference type="EMBL" id="WDH82421.1"/>
    </source>
</evidence>